<evidence type="ECO:0000313" key="4">
    <source>
        <dbReference type="Proteomes" id="UP001485043"/>
    </source>
</evidence>
<dbReference type="AlphaFoldDB" id="A0AAW1S750"/>
<dbReference type="InterPro" id="IPR027443">
    <property type="entry name" value="IPNS-like_sf"/>
</dbReference>
<evidence type="ECO:0000313" key="3">
    <source>
        <dbReference type="EMBL" id="KAK9842114.1"/>
    </source>
</evidence>
<feature type="domain" description="Fe2OG dioxygenase" evidence="2">
    <location>
        <begin position="169"/>
        <end position="297"/>
    </location>
</feature>
<evidence type="ECO:0000259" key="2">
    <source>
        <dbReference type="PROSITE" id="PS51471"/>
    </source>
</evidence>
<dbReference type="PROSITE" id="PS51471">
    <property type="entry name" value="FE2OG_OXY"/>
    <property type="match status" value="1"/>
</dbReference>
<sequence length="364" mass="41008">MPRQIPTIDLSKFDDLQSDLVLELYKAATEVGFFYVEGHGIKEAAIDRAFAAGQRFQLLSEAAKSQYKFLPDRYLGWRSQEDLCSVTGNKLWEWASFGRYGMGGYDCRKQVFLGESWPLELGEGWRNECLDIQKQMHAVASKLLQGIALALGREQQFFEEPLDFDSEENPSFMAWNWYPAVDEQASLLPPRLHGHADMDLITLLFQRAGDVGLEIAPGNEVEENPELHKVGNAWNTIPVAKEWTPVDAQPGCIVVNIGDGLAWWSDGILKSTYHRVRSPVGSDPKGVRVSMPYFVNPKLNYQFQGPGKKFPPVSGFELLSKTGNAYEARKNDPEGKWKKQAYQQIQEPTTFQQVEALDNAVTAN</sequence>
<comment type="similarity">
    <text evidence="1">Belongs to the iron/ascorbate-dependent oxidoreductase family.</text>
</comment>
<protein>
    <recommendedName>
        <fullName evidence="2">Fe2OG dioxygenase domain-containing protein</fullName>
    </recommendedName>
</protein>
<organism evidence="3 4">
    <name type="scientific">Apatococcus fuscideae</name>
    <dbReference type="NCBI Taxonomy" id="2026836"/>
    <lineage>
        <taxon>Eukaryota</taxon>
        <taxon>Viridiplantae</taxon>
        <taxon>Chlorophyta</taxon>
        <taxon>core chlorophytes</taxon>
        <taxon>Trebouxiophyceae</taxon>
        <taxon>Chlorellales</taxon>
        <taxon>Chlorellaceae</taxon>
        <taxon>Apatococcus</taxon>
    </lineage>
</organism>
<dbReference type="PANTHER" id="PTHR47990">
    <property type="entry name" value="2-OXOGLUTARATE (2OG) AND FE(II)-DEPENDENT OXYGENASE SUPERFAMILY PROTEIN-RELATED"/>
    <property type="match status" value="1"/>
</dbReference>
<dbReference type="Gene3D" id="2.60.120.330">
    <property type="entry name" value="B-lactam Antibiotic, Isopenicillin N Synthase, Chain"/>
    <property type="match status" value="1"/>
</dbReference>
<keyword evidence="1" id="KW-0408">Iron</keyword>
<proteinExistence type="inferred from homology"/>
<reference evidence="3 4" key="1">
    <citation type="journal article" date="2024" name="Nat. Commun.">
        <title>Phylogenomics reveals the evolutionary origins of lichenization in chlorophyte algae.</title>
        <authorList>
            <person name="Puginier C."/>
            <person name="Libourel C."/>
            <person name="Otte J."/>
            <person name="Skaloud P."/>
            <person name="Haon M."/>
            <person name="Grisel S."/>
            <person name="Petersen M."/>
            <person name="Berrin J.G."/>
            <person name="Delaux P.M."/>
            <person name="Dal Grande F."/>
            <person name="Keller J."/>
        </authorList>
    </citation>
    <scope>NUCLEOTIDE SEQUENCE [LARGE SCALE GENOMIC DNA]</scope>
    <source>
        <strain evidence="3 4">SAG 2523</strain>
    </source>
</reference>
<dbReference type="Pfam" id="PF03171">
    <property type="entry name" value="2OG-FeII_Oxy"/>
    <property type="match status" value="1"/>
</dbReference>
<dbReference type="GO" id="GO:0016491">
    <property type="term" value="F:oxidoreductase activity"/>
    <property type="evidence" value="ECO:0007669"/>
    <property type="project" value="UniProtKB-KW"/>
</dbReference>
<dbReference type="InterPro" id="IPR026992">
    <property type="entry name" value="DIOX_N"/>
</dbReference>
<dbReference type="SUPFAM" id="SSF51197">
    <property type="entry name" value="Clavaminate synthase-like"/>
    <property type="match status" value="1"/>
</dbReference>
<keyword evidence="4" id="KW-1185">Reference proteome</keyword>
<dbReference type="EMBL" id="JALJOV010001745">
    <property type="protein sequence ID" value="KAK9842114.1"/>
    <property type="molecule type" value="Genomic_DNA"/>
</dbReference>
<name>A0AAW1S750_9CHLO</name>
<gene>
    <name evidence="3" type="ORF">WJX84_010717</name>
</gene>
<keyword evidence="1" id="KW-0479">Metal-binding</keyword>
<dbReference type="InterPro" id="IPR050231">
    <property type="entry name" value="Iron_ascorbate_oxido_reductase"/>
</dbReference>
<dbReference type="GO" id="GO:0046872">
    <property type="term" value="F:metal ion binding"/>
    <property type="evidence" value="ECO:0007669"/>
    <property type="project" value="UniProtKB-KW"/>
</dbReference>
<dbReference type="PRINTS" id="PR00682">
    <property type="entry name" value="IPNSYNTHASE"/>
</dbReference>
<dbReference type="Pfam" id="PF14226">
    <property type="entry name" value="DIOX_N"/>
    <property type="match status" value="1"/>
</dbReference>
<dbReference type="InterPro" id="IPR005123">
    <property type="entry name" value="Oxoglu/Fe-dep_dioxygenase_dom"/>
</dbReference>
<evidence type="ECO:0000256" key="1">
    <source>
        <dbReference type="RuleBase" id="RU003682"/>
    </source>
</evidence>
<keyword evidence="1" id="KW-0560">Oxidoreductase</keyword>
<dbReference type="Proteomes" id="UP001485043">
    <property type="component" value="Unassembled WGS sequence"/>
</dbReference>
<dbReference type="InterPro" id="IPR044861">
    <property type="entry name" value="IPNS-like_FE2OG_OXY"/>
</dbReference>
<accession>A0AAW1S750</accession>
<comment type="caution">
    <text evidence="3">The sequence shown here is derived from an EMBL/GenBank/DDBJ whole genome shotgun (WGS) entry which is preliminary data.</text>
</comment>